<keyword evidence="4 7" id="KW-1133">Transmembrane helix</keyword>
<proteinExistence type="inferred from homology"/>
<keyword evidence="5 7" id="KW-0472">Membrane</keyword>
<feature type="transmembrane region" description="Helical" evidence="7">
    <location>
        <begin position="269"/>
        <end position="294"/>
    </location>
</feature>
<keyword evidence="3 7" id="KW-0812">Transmembrane</keyword>
<dbReference type="Pfam" id="PF12704">
    <property type="entry name" value="MacB_PCD"/>
    <property type="match status" value="1"/>
</dbReference>
<feature type="transmembrane region" description="Helical" evidence="7">
    <location>
        <begin position="384"/>
        <end position="404"/>
    </location>
</feature>
<evidence type="ECO:0000259" key="9">
    <source>
        <dbReference type="Pfam" id="PF12704"/>
    </source>
</evidence>
<gene>
    <name evidence="10" type="ORF">JOE21_001985</name>
</gene>
<name>A0ABU1IMG5_9BACL</name>
<evidence type="ECO:0000256" key="5">
    <source>
        <dbReference type="ARBA" id="ARBA00023136"/>
    </source>
</evidence>
<reference evidence="10 11" key="1">
    <citation type="submission" date="2023-07" db="EMBL/GenBank/DDBJ databases">
        <title>Genomic Encyclopedia of Type Strains, Phase IV (KMG-IV): sequencing the most valuable type-strain genomes for metagenomic binning, comparative biology and taxonomic classification.</title>
        <authorList>
            <person name="Goeker M."/>
        </authorList>
    </citation>
    <scope>NUCLEOTIDE SEQUENCE [LARGE SCALE GENOMIC DNA]</scope>
    <source>
        <strain evidence="10 11">DSM 45903</strain>
    </source>
</reference>
<evidence type="ECO:0000256" key="7">
    <source>
        <dbReference type="SAM" id="Phobius"/>
    </source>
</evidence>
<dbReference type="Pfam" id="PF02687">
    <property type="entry name" value="FtsX"/>
    <property type="match status" value="1"/>
</dbReference>
<evidence type="ECO:0000256" key="4">
    <source>
        <dbReference type="ARBA" id="ARBA00022989"/>
    </source>
</evidence>
<evidence type="ECO:0000313" key="10">
    <source>
        <dbReference type="EMBL" id="MDR6225979.1"/>
    </source>
</evidence>
<evidence type="ECO:0000259" key="8">
    <source>
        <dbReference type="Pfam" id="PF02687"/>
    </source>
</evidence>
<keyword evidence="2" id="KW-1003">Cell membrane</keyword>
<accession>A0ABU1IMG5</accession>
<comment type="similarity">
    <text evidence="6">Belongs to the ABC-4 integral membrane protein family.</text>
</comment>
<dbReference type="InterPro" id="IPR003838">
    <property type="entry name" value="ABC3_permease_C"/>
</dbReference>
<dbReference type="RefSeq" id="WP_309865280.1">
    <property type="nucleotide sequence ID" value="NZ_JAVDQG010000004.1"/>
</dbReference>
<feature type="domain" description="MacB-like periplasmic core" evidence="9">
    <location>
        <begin position="18"/>
        <end position="241"/>
    </location>
</feature>
<evidence type="ECO:0000256" key="3">
    <source>
        <dbReference type="ARBA" id="ARBA00022692"/>
    </source>
</evidence>
<dbReference type="PANTHER" id="PTHR30572">
    <property type="entry name" value="MEMBRANE COMPONENT OF TRANSPORTER-RELATED"/>
    <property type="match status" value="1"/>
</dbReference>
<feature type="transmembrane region" description="Helical" evidence="7">
    <location>
        <begin position="315"/>
        <end position="339"/>
    </location>
</feature>
<feature type="domain" description="ABC3 transporter permease C-terminal" evidence="8">
    <location>
        <begin position="273"/>
        <end position="412"/>
    </location>
</feature>
<dbReference type="EMBL" id="JAVDQG010000004">
    <property type="protein sequence ID" value="MDR6225979.1"/>
    <property type="molecule type" value="Genomic_DNA"/>
</dbReference>
<organism evidence="10 11">
    <name type="scientific">Desmospora profundinema</name>
    <dbReference type="NCBI Taxonomy" id="1571184"/>
    <lineage>
        <taxon>Bacteria</taxon>
        <taxon>Bacillati</taxon>
        <taxon>Bacillota</taxon>
        <taxon>Bacilli</taxon>
        <taxon>Bacillales</taxon>
        <taxon>Thermoactinomycetaceae</taxon>
        <taxon>Desmospora</taxon>
    </lineage>
</organism>
<comment type="caution">
    <text evidence="10">The sequence shown here is derived from an EMBL/GenBank/DDBJ whole genome shotgun (WGS) entry which is preliminary data.</text>
</comment>
<dbReference type="PANTHER" id="PTHR30572:SF4">
    <property type="entry name" value="ABC TRANSPORTER PERMEASE YTRF"/>
    <property type="match status" value="1"/>
</dbReference>
<evidence type="ECO:0000256" key="2">
    <source>
        <dbReference type="ARBA" id="ARBA00022475"/>
    </source>
</evidence>
<comment type="subcellular location">
    <subcellularLocation>
        <location evidence="1">Cell membrane</location>
        <topology evidence="1">Multi-pass membrane protein</topology>
    </subcellularLocation>
</comment>
<feature type="transmembrane region" description="Helical" evidence="7">
    <location>
        <begin position="20"/>
        <end position="38"/>
    </location>
</feature>
<evidence type="ECO:0000256" key="6">
    <source>
        <dbReference type="ARBA" id="ARBA00038076"/>
    </source>
</evidence>
<keyword evidence="11" id="KW-1185">Reference proteome</keyword>
<dbReference type="InterPro" id="IPR025857">
    <property type="entry name" value="MacB_PCD"/>
</dbReference>
<evidence type="ECO:0000256" key="1">
    <source>
        <dbReference type="ARBA" id="ARBA00004651"/>
    </source>
</evidence>
<dbReference type="InterPro" id="IPR050250">
    <property type="entry name" value="Macrolide_Exporter_MacB"/>
</dbReference>
<evidence type="ECO:0000313" key="11">
    <source>
        <dbReference type="Proteomes" id="UP001185012"/>
    </source>
</evidence>
<dbReference type="Proteomes" id="UP001185012">
    <property type="component" value="Unassembled WGS sequence"/>
</dbReference>
<protein>
    <submittedName>
        <fullName evidence="10">ABC transport system permease protein</fullName>
    </submittedName>
</protein>
<sequence length="419" mass="46199">MIHPHYIKQELTNRFKRTLIAVLSVAIGVALFVSLQSYSEGYHQASRAPLTEIGADIVAQREGKVPKDFVGIVFPHSTAPLRSEEIQSIQRIPGVEKTTEALFFWSFEGDQRFLVTLGIDPVTNIGPARLKTAVREGRFLREDDKKHAVVDTSYASQNQLDVGDSILVNQESFEVVGLVDTSRVGQVANANVYIPIEEAQQMTREAPNVINLYEVEPDITNLLFVKANPQDAPQVSSEIDQLLGKHALVTTPDSFEEILGATFQLVDRFGVLVGLAGLFIALASLLRTVSSNIWERRQEIGLMRSIGWKRREITIQLYTETMVLTCLGWMVGIFLAWVISWGLGTQEVTVPVPWELSPTPHFLGDGAEEMAITVPMEANISPSITLLALVLCVAGGSIASLLLARRISNIKPAEVLKSE</sequence>